<reference evidence="1 2" key="1">
    <citation type="submission" date="2021-03" db="EMBL/GenBank/DDBJ databases">
        <authorList>
            <person name="King G.J."/>
            <person name="Bancroft I."/>
            <person name="Baten A."/>
            <person name="Bloomfield J."/>
            <person name="Borpatragohain P."/>
            <person name="He Z."/>
            <person name="Irish N."/>
            <person name="Irwin J."/>
            <person name="Liu K."/>
            <person name="Mauleon R.P."/>
            <person name="Moore J."/>
            <person name="Morris R."/>
            <person name="Ostergaard L."/>
            <person name="Wang B."/>
            <person name="Wells R."/>
        </authorList>
    </citation>
    <scope>NUCLEOTIDE SEQUENCE [LARGE SCALE GENOMIC DNA]</scope>
    <source>
        <strain evidence="1">R-o-18</strain>
        <tissue evidence="1">Leaf</tissue>
    </source>
</reference>
<name>A0ABQ7NRB4_BRACM</name>
<dbReference type="Proteomes" id="UP000823674">
    <property type="component" value="Chromosome A01"/>
</dbReference>
<gene>
    <name evidence="1" type="primary">A01p011330.1_BraROA</name>
    <name evidence="1" type="ORF">IGI04_000968</name>
</gene>
<protein>
    <recommendedName>
        <fullName evidence="3">Reverse transcriptase zinc-binding domain-containing protein</fullName>
    </recommendedName>
</protein>
<keyword evidence="2" id="KW-1185">Reference proteome</keyword>
<evidence type="ECO:0000313" key="1">
    <source>
        <dbReference type="EMBL" id="KAG5413401.1"/>
    </source>
</evidence>
<organism evidence="1 2">
    <name type="scientific">Brassica rapa subsp. trilocularis</name>
    <dbReference type="NCBI Taxonomy" id="1813537"/>
    <lineage>
        <taxon>Eukaryota</taxon>
        <taxon>Viridiplantae</taxon>
        <taxon>Streptophyta</taxon>
        <taxon>Embryophyta</taxon>
        <taxon>Tracheophyta</taxon>
        <taxon>Spermatophyta</taxon>
        <taxon>Magnoliopsida</taxon>
        <taxon>eudicotyledons</taxon>
        <taxon>Gunneridae</taxon>
        <taxon>Pentapetalae</taxon>
        <taxon>rosids</taxon>
        <taxon>malvids</taxon>
        <taxon>Brassicales</taxon>
        <taxon>Brassicaceae</taxon>
        <taxon>Brassiceae</taxon>
        <taxon>Brassica</taxon>
    </lineage>
</organism>
<accession>A0ABQ7NRB4</accession>
<evidence type="ECO:0000313" key="2">
    <source>
        <dbReference type="Proteomes" id="UP000823674"/>
    </source>
</evidence>
<comment type="caution">
    <text evidence="1">The sequence shown here is derived from an EMBL/GenBank/DDBJ whole genome shotgun (WGS) entry which is preliminary data.</text>
</comment>
<evidence type="ECO:0008006" key="3">
    <source>
        <dbReference type="Google" id="ProtNLM"/>
    </source>
</evidence>
<sequence>MQITRKLLGSLIFPDWTDTVVSLQQPGRSRLNSVLPKMMFQTVIYSIWREQNSRRHGGIWITTAKISRNINKQVRNSISSLCYDCDHPSNELMRRWFEIN</sequence>
<dbReference type="EMBL" id="JADBGQ010000001">
    <property type="protein sequence ID" value="KAG5413401.1"/>
    <property type="molecule type" value="Genomic_DNA"/>
</dbReference>
<proteinExistence type="predicted"/>